<accession>A0A109W5Z8</accession>
<gene>
    <name evidence="6" type="ORF">AXF15_06865</name>
</gene>
<evidence type="ECO:0000259" key="4">
    <source>
        <dbReference type="PROSITE" id="PS50109"/>
    </source>
</evidence>
<reference evidence="7" key="1">
    <citation type="submission" date="2016-02" db="EMBL/GenBank/DDBJ databases">
        <authorList>
            <person name="Holder M.E."/>
            <person name="Ajami N.J."/>
            <person name="Petrosino J.F."/>
        </authorList>
    </citation>
    <scope>NUCLEOTIDE SEQUENCE [LARGE SCALE GENOMIC DNA]</scope>
    <source>
        <strain evidence="7">DSM 12838</strain>
    </source>
</reference>
<dbReference type="GO" id="GO:0000155">
    <property type="term" value="F:phosphorelay sensor kinase activity"/>
    <property type="evidence" value="ECO:0007669"/>
    <property type="project" value="InterPro"/>
</dbReference>
<evidence type="ECO:0000256" key="3">
    <source>
        <dbReference type="ARBA" id="ARBA00022553"/>
    </source>
</evidence>
<dbReference type="Gene3D" id="3.30.565.10">
    <property type="entry name" value="Histidine kinase-like ATPase, C-terminal domain"/>
    <property type="match status" value="1"/>
</dbReference>
<dbReference type="InterPro" id="IPR003607">
    <property type="entry name" value="HD/PDEase_dom"/>
</dbReference>
<evidence type="ECO:0000256" key="2">
    <source>
        <dbReference type="ARBA" id="ARBA00012438"/>
    </source>
</evidence>
<dbReference type="InterPro" id="IPR003594">
    <property type="entry name" value="HATPase_dom"/>
</dbReference>
<dbReference type="STRING" id="888061.AXF15_06865"/>
<evidence type="ECO:0000256" key="1">
    <source>
        <dbReference type="ARBA" id="ARBA00000085"/>
    </source>
</evidence>
<dbReference type="CDD" id="cd00082">
    <property type="entry name" value="HisKA"/>
    <property type="match status" value="1"/>
</dbReference>
<protein>
    <recommendedName>
        <fullName evidence="2">histidine kinase</fullName>
        <ecNumber evidence="2">2.7.13.3</ecNumber>
    </recommendedName>
</protein>
<proteinExistence type="predicted"/>
<organism evidence="6 7">
    <name type="scientific">Desulfomicrobium orale DSM 12838</name>
    <dbReference type="NCBI Taxonomy" id="888061"/>
    <lineage>
        <taxon>Bacteria</taxon>
        <taxon>Pseudomonadati</taxon>
        <taxon>Thermodesulfobacteriota</taxon>
        <taxon>Desulfovibrionia</taxon>
        <taxon>Desulfovibrionales</taxon>
        <taxon>Desulfomicrobiaceae</taxon>
        <taxon>Desulfomicrobium</taxon>
    </lineage>
</organism>
<dbReference type="PROSITE" id="PS51833">
    <property type="entry name" value="HDOD"/>
    <property type="match status" value="1"/>
</dbReference>
<evidence type="ECO:0000313" key="6">
    <source>
        <dbReference type="EMBL" id="AMD92853.1"/>
    </source>
</evidence>
<keyword evidence="3" id="KW-0597">Phosphoprotein</keyword>
<dbReference type="Pfam" id="PF00512">
    <property type="entry name" value="HisKA"/>
    <property type="match status" value="1"/>
</dbReference>
<dbReference type="Proteomes" id="UP000063964">
    <property type="component" value="Chromosome"/>
</dbReference>
<evidence type="ECO:0000313" key="7">
    <source>
        <dbReference type="Proteomes" id="UP000063964"/>
    </source>
</evidence>
<dbReference type="OrthoDB" id="9813024at2"/>
<dbReference type="PRINTS" id="PR00344">
    <property type="entry name" value="BCTRLSENSOR"/>
</dbReference>
<dbReference type="Gene3D" id="1.10.287.130">
    <property type="match status" value="1"/>
</dbReference>
<dbReference type="InterPro" id="IPR036097">
    <property type="entry name" value="HisK_dim/P_sf"/>
</dbReference>
<dbReference type="SUPFAM" id="SSF55874">
    <property type="entry name" value="ATPase domain of HSP90 chaperone/DNA topoisomerase II/histidine kinase"/>
    <property type="match status" value="1"/>
</dbReference>
<dbReference type="RefSeq" id="WP_066605171.1">
    <property type="nucleotide sequence ID" value="NZ_CP014230.1"/>
</dbReference>
<keyword evidence="7" id="KW-1185">Reference proteome</keyword>
<feature type="domain" description="Histidine kinase" evidence="4">
    <location>
        <begin position="548"/>
        <end position="759"/>
    </location>
</feature>
<dbReference type="Pfam" id="PF08668">
    <property type="entry name" value="HDOD"/>
    <property type="match status" value="1"/>
</dbReference>
<dbReference type="PANTHER" id="PTHR43065:SF42">
    <property type="entry name" value="TWO-COMPONENT SENSOR PPRA"/>
    <property type="match status" value="1"/>
</dbReference>
<evidence type="ECO:0000259" key="5">
    <source>
        <dbReference type="PROSITE" id="PS51833"/>
    </source>
</evidence>
<dbReference type="SMART" id="SM00471">
    <property type="entry name" value="HDc"/>
    <property type="match status" value="1"/>
</dbReference>
<dbReference type="CDD" id="cd00077">
    <property type="entry name" value="HDc"/>
    <property type="match status" value="1"/>
</dbReference>
<dbReference type="Gene3D" id="1.10.3210.10">
    <property type="entry name" value="Hypothetical protein af1432"/>
    <property type="match status" value="1"/>
</dbReference>
<sequence>MTTTHSSLPGGEGSDAQMVQSLRSVLQQIEELPSLPSVANAVLDHILKQDYNYAKLARLIESDPSLMLKIIQHANLATYSGRSQVTGIEQALNRLGSRTVQTLLLSALIRDSLIQGNRIEEEEQRGLWKHSLGTAVYAALVAEKANPGLAGEAFVAGLLHDIGRIFLHSYVNRDYVRVCRHMEELRECVVDSERAVLGTDHAYIGRWIAQKWRLPESMLNAISMHHDDVSSLRESGDILAMVVSLANLLTHVTLPGDAGWNASEQPRHKELCAVLGLTEQDIQEIHEAFMPAFADRAKVFDLEGDQVALFLSSLQKANQRLMRISLELDQTQKGLELSNRFAMLGSTASLKMSKAQTAEHVFDSVGTCMVEAVGVKKGFAYWVVPESKMLQGVIWSGEGGRRHVSFSLDGEGKPDFSTGPTLPDSLRALAGSHSERCAASSHMDRELWLKQFFMVRGYYIFPLIGSDFTGEMCILRMPDTSPKMTSQEYMGYSQVSCMASATLDRLRLFDNLQARADELARALWKNQQINLQLLQTERLAAVGQLAAGAAHEINNPLAIISARTQMLENREQDEKKRRDLRQISQQIERISIILRNLMGFARPNAPQVTNIDLNGLLEKIIGLVESVFRRHRISIKRQFDSSLPRIPGDANQLEQVFLNLAINALHAMEKSGGMLVVSTSLVENGKRVRAAIKDTGVGIAPENLQRIFDPFFTTKAEGQGTGLGLSTAYGIVANHYGEITVHSELGKGTEVRVVLPTVSTLDGKASSSAS</sequence>
<dbReference type="AlphaFoldDB" id="A0A109W5Z8"/>
<dbReference type="SUPFAM" id="SSF47384">
    <property type="entry name" value="Homodimeric domain of signal transducing histidine kinase"/>
    <property type="match status" value="1"/>
</dbReference>
<dbReference type="InterPro" id="IPR006675">
    <property type="entry name" value="HDIG_dom"/>
</dbReference>
<dbReference type="EC" id="2.7.13.3" evidence="2"/>
<dbReference type="SMART" id="SM00387">
    <property type="entry name" value="HATPase_c"/>
    <property type="match status" value="1"/>
</dbReference>
<feature type="domain" description="HDOD" evidence="5">
    <location>
        <begin position="32"/>
        <end position="228"/>
    </location>
</feature>
<dbReference type="PANTHER" id="PTHR43065">
    <property type="entry name" value="SENSOR HISTIDINE KINASE"/>
    <property type="match status" value="1"/>
</dbReference>
<dbReference type="InterPro" id="IPR003661">
    <property type="entry name" value="HisK_dim/P_dom"/>
</dbReference>
<dbReference type="InterPro" id="IPR036890">
    <property type="entry name" value="HATPase_C_sf"/>
</dbReference>
<dbReference type="EMBL" id="CP014230">
    <property type="protein sequence ID" value="AMD92853.1"/>
    <property type="molecule type" value="Genomic_DNA"/>
</dbReference>
<dbReference type="PROSITE" id="PS50109">
    <property type="entry name" value="HIS_KIN"/>
    <property type="match status" value="1"/>
</dbReference>
<dbReference type="KEGG" id="doa:AXF15_06865"/>
<name>A0A109W5Z8_9BACT</name>
<dbReference type="NCBIfam" id="TIGR00277">
    <property type="entry name" value="HDIG"/>
    <property type="match status" value="1"/>
</dbReference>
<dbReference type="InterPro" id="IPR005467">
    <property type="entry name" value="His_kinase_dom"/>
</dbReference>
<dbReference type="Pfam" id="PF02518">
    <property type="entry name" value="HATPase_c"/>
    <property type="match status" value="1"/>
</dbReference>
<dbReference type="InterPro" id="IPR013976">
    <property type="entry name" value="HDOD"/>
</dbReference>
<comment type="catalytic activity">
    <reaction evidence="1">
        <text>ATP + protein L-histidine = ADP + protein N-phospho-L-histidine.</text>
        <dbReference type="EC" id="2.7.13.3"/>
    </reaction>
</comment>
<dbReference type="SUPFAM" id="SSF109604">
    <property type="entry name" value="HD-domain/PDEase-like"/>
    <property type="match status" value="1"/>
</dbReference>
<dbReference type="InterPro" id="IPR004358">
    <property type="entry name" value="Sig_transdc_His_kin-like_C"/>
</dbReference>
<dbReference type="SMART" id="SM00388">
    <property type="entry name" value="HisKA"/>
    <property type="match status" value="1"/>
</dbReference>